<dbReference type="SUPFAM" id="SSF50156">
    <property type="entry name" value="PDZ domain-like"/>
    <property type="match status" value="3"/>
</dbReference>
<dbReference type="GO" id="GO:0016020">
    <property type="term" value="C:membrane"/>
    <property type="evidence" value="ECO:0007669"/>
    <property type="project" value="InterPro"/>
</dbReference>
<comment type="cofactor">
    <cofactor evidence="1">
        <name>Zn(2+)</name>
        <dbReference type="ChEBI" id="CHEBI:29105"/>
    </cofactor>
</comment>
<dbReference type="InterPro" id="IPR004387">
    <property type="entry name" value="Pept_M50_Zn"/>
</dbReference>
<dbReference type="OrthoDB" id="9781273at2"/>
<dbReference type="Proteomes" id="UP000223913">
    <property type="component" value="Unassembled WGS sequence"/>
</dbReference>
<reference evidence="4 5" key="1">
    <citation type="submission" date="2017-10" db="EMBL/GenBank/DDBJ databases">
        <title>The draft genome sequence of Lewinella nigricans NBRC 102662.</title>
        <authorList>
            <person name="Wang K."/>
        </authorList>
    </citation>
    <scope>NUCLEOTIDE SEQUENCE [LARGE SCALE GENOMIC DNA]</scope>
    <source>
        <strain evidence="4 5">NBRC 102662</strain>
    </source>
</reference>
<dbReference type="GO" id="GO:0004222">
    <property type="term" value="F:metalloendopeptidase activity"/>
    <property type="evidence" value="ECO:0007669"/>
    <property type="project" value="InterPro"/>
</dbReference>
<dbReference type="Gene3D" id="2.30.42.10">
    <property type="match status" value="3"/>
</dbReference>
<dbReference type="SMART" id="SM00228">
    <property type="entry name" value="PDZ"/>
    <property type="match status" value="3"/>
</dbReference>
<evidence type="ECO:0000313" key="5">
    <source>
        <dbReference type="Proteomes" id="UP000223913"/>
    </source>
</evidence>
<dbReference type="InterPro" id="IPR001478">
    <property type="entry name" value="PDZ"/>
</dbReference>
<dbReference type="PROSITE" id="PS50106">
    <property type="entry name" value="PDZ"/>
    <property type="match status" value="3"/>
</dbReference>
<name>A0A2D0NFJ6_FLAN2</name>
<accession>A0A2D0NFJ6</accession>
<feature type="chain" id="PRO_5012067574" description="PDZ domain-containing protein" evidence="2">
    <location>
        <begin position="25"/>
        <end position="454"/>
    </location>
</feature>
<dbReference type="GO" id="GO:0006508">
    <property type="term" value="P:proteolysis"/>
    <property type="evidence" value="ECO:0007669"/>
    <property type="project" value="InterPro"/>
</dbReference>
<comment type="caution">
    <text evidence="4">The sequence shown here is derived from an EMBL/GenBank/DDBJ whole genome shotgun (WGS) entry which is preliminary data.</text>
</comment>
<dbReference type="InterPro" id="IPR026444">
    <property type="entry name" value="Secre_tail"/>
</dbReference>
<protein>
    <recommendedName>
        <fullName evidence="3">PDZ domain-containing protein</fullName>
    </recommendedName>
</protein>
<dbReference type="Pfam" id="PF13180">
    <property type="entry name" value="PDZ_2"/>
    <property type="match status" value="3"/>
</dbReference>
<dbReference type="InterPro" id="IPR036034">
    <property type="entry name" value="PDZ_sf"/>
</dbReference>
<dbReference type="EMBL" id="PDUD01000011">
    <property type="protein sequence ID" value="PHN07160.1"/>
    <property type="molecule type" value="Genomic_DNA"/>
</dbReference>
<feature type="signal peptide" evidence="2">
    <location>
        <begin position="1"/>
        <end position="24"/>
    </location>
</feature>
<keyword evidence="2" id="KW-0732">Signal</keyword>
<feature type="domain" description="PDZ" evidence="3">
    <location>
        <begin position="59"/>
        <end position="133"/>
    </location>
</feature>
<keyword evidence="5" id="KW-1185">Reference proteome</keyword>
<evidence type="ECO:0000313" key="4">
    <source>
        <dbReference type="EMBL" id="PHN07160.1"/>
    </source>
</evidence>
<dbReference type="RefSeq" id="WP_099149495.1">
    <property type="nucleotide sequence ID" value="NZ_PDUD01000011.1"/>
</dbReference>
<feature type="domain" description="PDZ" evidence="3">
    <location>
        <begin position="139"/>
        <end position="224"/>
    </location>
</feature>
<dbReference type="PANTHER" id="PTHR42837:SF2">
    <property type="entry name" value="MEMBRANE METALLOPROTEASE ARASP2, CHLOROPLASTIC-RELATED"/>
    <property type="match status" value="1"/>
</dbReference>
<dbReference type="Pfam" id="PF18962">
    <property type="entry name" value="Por_Secre_tail"/>
    <property type="match status" value="1"/>
</dbReference>
<dbReference type="PANTHER" id="PTHR42837">
    <property type="entry name" value="REGULATOR OF SIGMA-E PROTEASE RSEP"/>
    <property type="match status" value="1"/>
</dbReference>
<evidence type="ECO:0000256" key="1">
    <source>
        <dbReference type="ARBA" id="ARBA00001947"/>
    </source>
</evidence>
<proteinExistence type="predicted"/>
<organism evidence="4 5">
    <name type="scientific">Flavilitoribacter nigricans (strain ATCC 23147 / DSM 23189 / NBRC 102662 / NCIMB 1420 / SS-2)</name>
    <name type="common">Lewinella nigricans</name>
    <dbReference type="NCBI Taxonomy" id="1122177"/>
    <lineage>
        <taxon>Bacteria</taxon>
        <taxon>Pseudomonadati</taxon>
        <taxon>Bacteroidota</taxon>
        <taxon>Saprospiria</taxon>
        <taxon>Saprospirales</taxon>
        <taxon>Lewinellaceae</taxon>
        <taxon>Flavilitoribacter</taxon>
    </lineage>
</organism>
<feature type="domain" description="PDZ" evidence="3">
    <location>
        <begin position="230"/>
        <end position="296"/>
    </location>
</feature>
<dbReference type="NCBIfam" id="TIGR04183">
    <property type="entry name" value="Por_Secre_tail"/>
    <property type="match status" value="1"/>
</dbReference>
<dbReference type="AlphaFoldDB" id="A0A2D0NFJ6"/>
<gene>
    <name evidence="4" type="ORF">CRP01_08010</name>
</gene>
<evidence type="ECO:0000256" key="2">
    <source>
        <dbReference type="SAM" id="SignalP"/>
    </source>
</evidence>
<evidence type="ECO:0000259" key="3">
    <source>
        <dbReference type="PROSITE" id="PS50106"/>
    </source>
</evidence>
<sequence>MKIFTRLCLGLLFLCLLGTNGLFAQEKQQVEIRELKKIKEIKEMKHHAMMEQMHHSDVRADRPLIGIYTGHSDQGVEISSTVGGGGAAAAGLEAGDVITAINGQELRNVRDLQVELSKYQGGQQIAVTYQRNGQARQANVTLKAKPNIRADRPLIGIYPEDNEGQGVRVDDISAEGGAVSAGIRSGDVITKINNNAINSLTDLKAELSKYEGGDEVNVEYLRDGQARQTQVSLKKRTENRNTSWSRDRDPCAVFIGVSLSGNGPDGRGVQVSNIIDDTPAKESGVKSGDAILAMDDVFVNTFNELLHERNKHQPDDFFTLTVLREGVTIDIDARFKTCAKEEPSPENPEEEVEEEIEAPQDIIIDNSLKVEQWKAYPNPAFGTLNVQFQAEAVPTTVRLIDARGRAVYRENMNQFDGYYNQQIDLTDIAPGSYYLQIRQGDQFVTEKIVVVPRA</sequence>